<dbReference type="RefSeq" id="XP_044547761.1">
    <property type="nucleotide sequence ID" value="XM_044695672.1"/>
</dbReference>
<evidence type="ECO:0000313" key="2">
    <source>
        <dbReference type="EMBL" id="KAG2382082.1"/>
    </source>
</evidence>
<name>A0AA88KID1_NAELO</name>
<dbReference type="Gene3D" id="3.40.50.720">
    <property type="entry name" value="NAD(P)-binding Rossmann-like Domain"/>
    <property type="match status" value="1"/>
</dbReference>
<gene>
    <name evidence="2" type="ORF">C9374_005874</name>
</gene>
<evidence type="ECO:0000313" key="3">
    <source>
        <dbReference type="Proteomes" id="UP000816034"/>
    </source>
</evidence>
<dbReference type="Proteomes" id="UP000816034">
    <property type="component" value="Unassembled WGS sequence"/>
</dbReference>
<feature type="domain" description="NAD(P)-binding" evidence="1">
    <location>
        <begin position="40"/>
        <end position="186"/>
    </location>
</feature>
<protein>
    <recommendedName>
        <fullName evidence="1">NAD(P)-binding domain-containing protein</fullName>
    </recommendedName>
</protein>
<dbReference type="EMBL" id="PYSW02000025">
    <property type="protein sequence ID" value="KAG2382082.1"/>
    <property type="molecule type" value="Genomic_DNA"/>
</dbReference>
<reference evidence="2 3" key="1">
    <citation type="journal article" date="2018" name="BMC Genomics">
        <title>The genome of Naegleria lovaniensis, the basis for a comparative approach to unravel pathogenicity factors of the human pathogenic amoeba N. fowleri.</title>
        <authorList>
            <person name="Liechti N."/>
            <person name="Schurch N."/>
            <person name="Bruggmann R."/>
            <person name="Wittwer M."/>
        </authorList>
    </citation>
    <scope>NUCLEOTIDE SEQUENCE [LARGE SCALE GENOMIC DNA]</scope>
    <source>
        <strain evidence="2 3">ATCC 30569</strain>
    </source>
</reference>
<sequence>MFKNSASMNIIDASNSHSAAAQFFKKLKKSKEPTKPYSVMITGGAGFIGSHIAEHFVRNEPLCERIVIYDNLHATAQSSGNPNVNTNSNLEFLYSLEQKLNSKKIVFVKESIMDRSVFRDTLKKYNIRYVYHLAALVSVPESMKFPQMYFQVNTMGTDIVLEESRKSGHVKKVVLSSSAAIYGLSQLYQNLRT</sequence>
<keyword evidence="3" id="KW-1185">Reference proteome</keyword>
<dbReference type="PANTHER" id="PTHR43000">
    <property type="entry name" value="DTDP-D-GLUCOSE 4,6-DEHYDRATASE-RELATED"/>
    <property type="match status" value="1"/>
</dbReference>
<dbReference type="InterPro" id="IPR016040">
    <property type="entry name" value="NAD(P)-bd_dom"/>
</dbReference>
<dbReference type="AlphaFoldDB" id="A0AA88KID1"/>
<evidence type="ECO:0000259" key="1">
    <source>
        <dbReference type="Pfam" id="PF16363"/>
    </source>
</evidence>
<dbReference type="GeneID" id="68098329"/>
<comment type="caution">
    <text evidence="2">The sequence shown here is derived from an EMBL/GenBank/DDBJ whole genome shotgun (WGS) entry which is preliminary data.</text>
</comment>
<dbReference type="InterPro" id="IPR036291">
    <property type="entry name" value="NAD(P)-bd_dom_sf"/>
</dbReference>
<accession>A0AA88KID1</accession>
<proteinExistence type="predicted"/>
<dbReference type="Pfam" id="PF16363">
    <property type="entry name" value="GDP_Man_Dehyd"/>
    <property type="match status" value="1"/>
</dbReference>
<organism evidence="2 3">
    <name type="scientific">Naegleria lovaniensis</name>
    <name type="common">Amoeba</name>
    <dbReference type="NCBI Taxonomy" id="51637"/>
    <lineage>
        <taxon>Eukaryota</taxon>
        <taxon>Discoba</taxon>
        <taxon>Heterolobosea</taxon>
        <taxon>Tetramitia</taxon>
        <taxon>Eutetramitia</taxon>
        <taxon>Vahlkampfiidae</taxon>
        <taxon>Naegleria</taxon>
    </lineage>
</organism>
<dbReference type="SUPFAM" id="SSF51735">
    <property type="entry name" value="NAD(P)-binding Rossmann-fold domains"/>
    <property type="match status" value="1"/>
</dbReference>